<evidence type="ECO:0000259" key="2">
    <source>
        <dbReference type="Pfam" id="PF04984"/>
    </source>
</evidence>
<name>A0AB74QIK1_CLODI</name>
<sequence length="351" mass="39408">MGLPQINIVFEHVISTLVERSNRGIVTILLKDAKSLGIIELIDKAEIPNELSEENKNYIEQVFIGGVTSPNKVILYVIGEEDTLENGLSLLETVDFNYICMPKATEVENTSIKNWIIKRRNDYKSKVKAVLANCNADNEGIINYTTDITIDKVEIPAENFTPRIAGLIAGTPLSQSVTYAILPEVTDITKLDKDTSNTKIDNGELILIKECGAIRIARGVNSLKQVKLGQTESFKKIKLIDIMDLIHNDIKKIIIDGYSGKVANSYDNKCLLLITLLNYLDEIAKEELIERDYTLDIDIEKQRKFLNENGINTTNMKELDIKKANTGAKVFLKGRATTIDAMEDFYIDFDI</sequence>
<dbReference type="Proteomes" id="UP000411588">
    <property type="component" value="Unassembled WGS sequence"/>
</dbReference>
<feature type="domain" description="Tail sheath protein C-terminal" evidence="3">
    <location>
        <begin position="230"/>
        <end position="350"/>
    </location>
</feature>
<dbReference type="Pfam" id="PF17482">
    <property type="entry name" value="Phage_sheath_1C"/>
    <property type="match status" value="1"/>
</dbReference>
<dbReference type="Pfam" id="PF04984">
    <property type="entry name" value="Phage_sheath_1"/>
    <property type="match status" value="1"/>
</dbReference>
<evidence type="ECO:0000313" key="4">
    <source>
        <dbReference type="EMBL" id="VFD36611.1"/>
    </source>
</evidence>
<dbReference type="Gene3D" id="3.40.50.11790">
    <property type="match status" value="1"/>
</dbReference>
<dbReference type="AlphaFoldDB" id="A0AB74QIK1"/>
<protein>
    <submittedName>
        <fullName evidence="4">XkdK-like protein</fullName>
    </submittedName>
</protein>
<evidence type="ECO:0000313" key="5">
    <source>
        <dbReference type="Proteomes" id="UP000411588"/>
    </source>
</evidence>
<dbReference type="Gene3D" id="3.30.1370.220">
    <property type="match status" value="1"/>
</dbReference>
<comment type="caution">
    <text evidence="4">The sequence shown here is derived from an EMBL/GenBank/DDBJ whole genome shotgun (WGS) entry which is preliminary data.</text>
</comment>
<dbReference type="EMBL" id="CAADAN010000027">
    <property type="protein sequence ID" value="VFD36611.1"/>
    <property type="molecule type" value="Genomic_DNA"/>
</dbReference>
<reference evidence="4 5" key="1">
    <citation type="submission" date="2019-02" db="EMBL/GenBank/DDBJ databases">
        <authorList>
            <consortium name="Pathogen Informatics"/>
        </authorList>
    </citation>
    <scope>NUCLEOTIDE SEQUENCE [LARGE SCALE GENOMIC DNA]</scope>
    <source>
        <strain evidence="5">clo34</strain>
    </source>
</reference>
<organism evidence="4 5">
    <name type="scientific">Clostridioides difficile</name>
    <name type="common">Peptoclostridium difficile</name>
    <dbReference type="NCBI Taxonomy" id="1496"/>
    <lineage>
        <taxon>Bacteria</taxon>
        <taxon>Bacillati</taxon>
        <taxon>Bacillota</taxon>
        <taxon>Clostridia</taxon>
        <taxon>Peptostreptococcales</taxon>
        <taxon>Peptostreptococcaceae</taxon>
        <taxon>Clostridioides</taxon>
    </lineage>
</organism>
<dbReference type="RefSeq" id="WP_109277250.1">
    <property type="nucleotide sequence ID" value="NZ_CAADAN010000027.1"/>
</dbReference>
<comment type="similarity">
    <text evidence="1">Belongs to the myoviridae tail sheath protein family.</text>
</comment>
<gene>
    <name evidence="4" type="ORF">SAMEA1402399_04058</name>
</gene>
<feature type="domain" description="Tail sheath protein subtilisin-like" evidence="2">
    <location>
        <begin position="85"/>
        <end position="222"/>
    </location>
</feature>
<accession>A0AB74QIK1</accession>
<evidence type="ECO:0000256" key="1">
    <source>
        <dbReference type="ARBA" id="ARBA00008005"/>
    </source>
</evidence>
<dbReference type="InterPro" id="IPR020287">
    <property type="entry name" value="Tail_sheath_C"/>
</dbReference>
<proteinExistence type="inferred from homology"/>
<evidence type="ECO:0000259" key="3">
    <source>
        <dbReference type="Pfam" id="PF17482"/>
    </source>
</evidence>
<dbReference type="InterPro" id="IPR035089">
    <property type="entry name" value="Phage_sheath_subtilisin"/>
</dbReference>